<reference evidence="1 2" key="1">
    <citation type="journal article" date="2013" name="Genome Biol. Evol.">
        <title>Genomes of Stigonematalean cyanobacteria (subsection V) and the evolution of oxygenic photosynthesis from prokaryotes to plastids.</title>
        <authorList>
            <person name="Dagan T."/>
            <person name="Roettger M."/>
            <person name="Stucken K."/>
            <person name="Landan G."/>
            <person name="Koch R."/>
            <person name="Major P."/>
            <person name="Gould S.B."/>
            <person name="Goremykin V.V."/>
            <person name="Rippka R."/>
            <person name="Tandeau de Marsac N."/>
            <person name="Gugger M."/>
            <person name="Lockhart P.J."/>
            <person name="Allen J.F."/>
            <person name="Brune I."/>
            <person name="Maus I."/>
            <person name="Puhler A."/>
            <person name="Martin W.F."/>
        </authorList>
    </citation>
    <scope>NUCLEOTIDE SEQUENCE [LARGE SCALE GENOMIC DNA]</scope>
    <source>
        <strain evidence="1 2">PCC 7110</strain>
    </source>
</reference>
<dbReference type="STRING" id="128403.WA1_24915"/>
<accession>A0A139X8M8</accession>
<organism evidence="1 2">
    <name type="scientific">Scytonema hofmannii PCC 7110</name>
    <dbReference type="NCBI Taxonomy" id="128403"/>
    <lineage>
        <taxon>Bacteria</taxon>
        <taxon>Bacillati</taxon>
        <taxon>Cyanobacteriota</taxon>
        <taxon>Cyanophyceae</taxon>
        <taxon>Nostocales</taxon>
        <taxon>Scytonemataceae</taxon>
        <taxon>Scytonema</taxon>
    </lineage>
</organism>
<sequence>MTPYFFKLVQENENLYQAELLRYGVEQKLASEAAKILASEKPDELLSSEELSAIVEACEQWSTQYLYRNGGLRENLHFQ</sequence>
<dbReference type="Proteomes" id="UP000076925">
    <property type="component" value="Unassembled WGS sequence"/>
</dbReference>
<gene>
    <name evidence="1" type="ORF">WA1_24915</name>
</gene>
<protein>
    <submittedName>
        <fullName evidence="1">Uncharacterized protein</fullName>
    </submittedName>
</protein>
<dbReference type="AlphaFoldDB" id="A0A139X8M8"/>
<proteinExistence type="predicted"/>
<evidence type="ECO:0000313" key="2">
    <source>
        <dbReference type="Proteomes" id="UP000076925"/>
    </source>
</evidence>
<evidence type="ECO:0000313" key="1">
    <source>
        <dbReference type="EMBL" id="KYC40983.1"/>
    </source>
</evidence>
<name>A0A139X8M8_9CYAN</name>
<keyword evidence="2" id="KW-1185">Reference proteome</keyword>
<dbReference type="OrthoDB" id="516060at2"/>
<comment type="caution">
    <text evidence="1">The sequence shown here is derived from an EMBL/GenBank/DDBJ whole genome shotgun (WGS) entry which is preliminary data.</text>
</comment>
<dbReference type="EMBL" id="ANNX02000026">
    <property type="protein sequence ID" value="KYC40983.1"/>
    <property type="molecule type" value="Genomic_DNA"/>
</dbReference>